<organism evidence="1 2">
    <name type="scientific">Sphingomonas longa</name>
    <dbReference type="NCBI Taxonomy" id="2778730"/>
    <lineage>
        <taxon>Bacteria</taxon>
        <taxon>Pseudomonadati</taxon>
        <taxon>Pseudomonadota</taxon>
        <taxon>Alphaproteobacteria</taxon>
        <taxon>Sphingomonadales</taxon>
        <taxon>Sphingomonadaceae</taxon>
        <taxon>Sphingomonas</taxon>
    </lineage>
</organism>
<accession>A0ABS2DAH2</accession>
<protein>
    <submittedName>
        <fullName evidence="1">Uncharacterized protein</fullName>
    </submittedName>
</protein>
<dbReference type="EMBL" id="JAFEMC010000005">
    <property type="protein sequence ID" value="MBM6577943.1"/>
    <property type="molecule type" value="Genomic_DNA"/>
</dbReference>
<gene>
    <name evidence="1" type="ORF">ILT43_16290</name>
</gene>
<proteinExistence type="predicted"/>
<name>A0ABS2DAH2_9SPHN</name>
<reference evidence="1 2" key="1">
    <citation type="submission" date="2020-12" db="EMBL/GenBank/DDBJ databases">
        <title>Sphingomonas sp.</title>
        <authorList>
            <person name="Kim M.K."/>
        </authorList>
    </citation>
    <scope>NUCLEOTIDE SEQUENCE [LARGE SCALE GENOMIC DNA]</scope>
    <source>
        <strain evidence="1 2">BT552</strain>
    </source>
</reference>
<evidence type="ECO:0000313" key="1">
    <source>
        <dbReference type="EMBL" id="MBM6577943.1"/>
    </source>
</evidence>
<keyword evidence="2" id="KW-1185">Reference proteome</keyword>
<comment type="caution">
    <text evidence="1">The sequence shown here is derived from an EMBL/GenBank/DDBJ whole genome shotgun (WGS) entry which is preliminary data.</text>
</comment>
<dbReference type="RefSeq" id="WP_204200041.1">
    <property type="nucleotide sequence ID" value="NZ_JAFEMC010000005.1"/>
</dbReference>
<dbReference type="Proteomes" id="UP000763641">
    <property type="component" value="Unassembled WGS sequence"/>
</dbReference>
<evidence type="ECO:0000313" key="2">
    <source>
        <dbReference type="Proteomes" id="UP000763641"/>
    </source>
</evidence>
<sequence length="72" mass="8129">MPRKLSPARVRELETDLSARLTPADHASAGGFLHFCDEWDGLLIDQTDDEFQCCSCQFSDEFDENGHIRAVN</sequence>